<proteinExistence type="predicted"/>
<feature type="non-terminal residue" evidence="1">
    <location>
        <position position="25"/>
    </location>
</feature>
<reference evidence="1 2" key="1">
    <citation type="submission" date="2017-09" db="EMBL/GenBank/DDBJ databases">
        <title>Large-scale bioinformatics analysis of Bacillus genomes uncovers conserved roles of natural products in bacterial physiology.</title>
        <authorList>
            <consortium name="Agbiome Team Llc"/>
            <person name="Bleich R.M."/>
            <person name="Kirk G.J."/>
            <person name="Santa Maria K.C."/>
            <person name="Allen S.E."/>
            <person name="Farag S."/>
            <person name="Shank E.A."/>
            <person name="Bowers A."/>
        </authorList>
    </citation>
    <scope>NUCLEOTIDE SEQUENCE [LARGE SCALE GENOMIC DNA]</scope>
    <source>
        <strain evidence="1 2">AFS005140</strain>
    </source>
</reference>
<gene>
    <name evidence="1" type="ORF">CN495_26950</name>
</gene>
<evidence type="ECO:0000313" key="2">
    <source>
        <dbReference type="Proteomes" id="UP000219897"/>
    </source>
</evidence>
<organism evidence="1 2">
    <name type="scientific">Bacillus thuringiensis</name>
    <dbReference type="NCBI Taxonomy" id="1428"/>
    <lineage>
        <taxon>Bacteria</taxon>
        <taxon>Bacillati</taxon>
        <taxon>Bacillota</taxon>
        <taxon>Bacilli</taxon>
        <taxon>Bacillales</taxon>
        <taxon>Bacillaceae</taxon>
        <taxon>Bacillus</taxon>
        <taxon>Bacillus cereus group</taxon>
    </lineage>
</organism>
<accession>A0ABD6RXG2</accession>
<dbReference type="AlphaFoldDB" id="A0ABD6RXG2"/>
<sequence>MKEDSLLKVSLESLKMRSNMFFIIT</sequence>
<dbReference type="EMBL" id="NTYF01000131">
    <property type="protein sequence ID" value="PER45720.1"/>
    <property type="molecule type" value="Genomic_DNA"/>
</dbReference>
<comment type="caution">
    <text evidence="1">The sequence shown here is derived from an EMBL/GenBank/DDBJ whole genome shotgun (WGS) entry which is preliminary data.</text>
</comment>
<dbReference type="Proteomes" id="UP000219897">
    <property type="component" value="Unassembled WGS sequence"/>
</dbReference>
<name>A0ABD6RXG2_BACTU</name>
<evidence type="ECO:0000313" key="1">
    <source>
        <dbReference type="EMBL" id="PER45720.1"/>
    </source>
</evidence>
<protein>
    <submittedName>
        <fullName evidence="1">Uncharacterized protein</fullName>
    </submittedName>
</protein>